<gene>
    <name evidence="1" type="ORF">CRM94_36475</name>
</gene>
<dbReference type="Pfam" id="PF04724">
    <property type="entry name" value="Glyco_transf_17"/>
    <property type="match status" value="1"/>
</dbReference>
<dbReference type="GO" id="GO:0006044">
    <property type="term" value="P:N-acetylglucosamine metabolic process"/>
    <property type="evidence" value="ECO:0007669"/>
    <property type="project" value="TreeGrafter"/>
</dbReference>
<evidence type="ECO:0000313" key="1">
    <source>
        <dbReference type="EMBL" id="PEH39742.1"/>
    </source>
</evidence>
<dbReference type="GO" id="GO:0016020">
    <property type="term" value="C:membrane"/>
    <property type="evidence" value="ECO:0007669"/>
    <property type="project" value="InterPro"/>
</dbReference>
<sequence length="298" mass="35308">MNPSRPKIYDCFCYFNEDMLLELRLETLWDHVDYFVIAESRYTQVGDEKPLNFDSERFARFRDKIRYLAIDHLPPGEPDMWKNENYQRSYLIHGLHDAAPDDLIVVSDLDEIPRPECLRQYDPRRYLRADLHQYCYAYFLNNRLMDGEGFADWIGTRVTSYRHLTQFFGNVNAVRSYKSAGLLRSLKRAWFRRRKVQHIHDAGWHFSWVTSPEAMILKMKSVADQKFMRDEFQDVAYIESRIRSGHDVLDRPLRYVPQALEPRQFPRGIVEARERYARWLIDVPAGAGATSTVKGGRE</sequence>
<keyword evidence="1" id="KW-0328">Glycosyltransferase</keyword>
<dbReference type="PANTHER" id="PTHR12224:SF0">
    <property type="entry name" value="BETA-1,4-MANNOSYL-GLYCOPROTEIN 4-BETA-N-ACETYLGLUCOSAMINYLTRANSFERASE"/>
    <property type="match status" value="1"/>
</dbReference>
<organism evidence="1 2">
    <name type="scientific">Burkholderia gladioli</name>
    <name type="common">Pseudomonas marginata</name>
    <name type="synonym">Phytomonas marginata</name>
    <dbReference type="NCBI Taxonomy" id="28095"/>
    <lineage>
        <taxon>Bacteria</taxon>
        <taxon>Pseudomonadati</taxon>
        <taxon>Pseudomonadota</taxon>
        <taxon>Betaproteobacteria</taxon>
        <taxon>Burkholderiales</taxon>
        <taxon>Burkholderiaceae</taxon>
        <taxon>Burkholderia</taxon>
    </lineage>
</organism>
<name>A0A2A7S8E5_BURGA</name>
<dbReference type="GO" id="GO:0003830">
    <property type="term" value="F:beta-1,4-mannosylglycoprotein 4-beta-N-acetylglucosaminyltransferase activity"/>
    <property type="evidence" value="ECO:0007669"/>
    <property type="project" value="InterPro"/>
</dbReference>
<reference evidence="2" key="1">
    <citation type="submission" date="2017-09" db="EMBL/GenBank/DDBJ databases">
        <title>FDA dAtabase for Regulatory Grade micrObial Sequences (FDA-ARGOS): Supporting development and validation of Infectious Disease Dx tests.</title>
        <authorList>
            <person name="Minogue T."/>
            <person name="Wolcott M."/>
            <person name="Wasieloski L."/>
            <person name="Aguilar W."/>
            <person name="Moore D."/>
            <person name="Tallon L."/>
            <person name="Sadzewicz L."/>
            <person name="Ott S."/>
            <person name="Zhao X."/>
            <person name="Nagaraj S."/>
            <person name="Vavikolanu K."/>
            <person name="Aluvathingal J."/>
            <person name="Nadendla S."/>
            <person name="Sichtig H."/>
        </authorList>
    </citation>
    <scope>NUCLEOTIDE SEQUENCE [LARGE SCALE GENOMIC DNA]</scope>
    <source>
        <strain evidence="2">FDAARGOS_390</strain>
    </source>
</reference>
<keyword evidence="1" id="KW-0808">Transferase</keyword>
<dbReference type="AlphaFoldDB" id="A0A2A7S8E5"/>
<dbReference type="RefSeq" id="WP_096749813.1">
    <property type="nucleotide sequence ID" value="NZ_CADEPO010000017.1"/>
</dbReference>
<evidence type="ECO:0000313" key="2">
    <source>
        <dbReference type="Proteomes" id="UP000220629"/>
    </source>
</evidence>
<dbReference type="InterPro" id="IPR006813">
    <property type="entry name" value="Glyco_trans_17"/>
</dbReference>
<dbReference type="Proteomes" id="UP000220629">
    <property type="component" value="Unassembled WGS sequence"/>
</dbReference>
<comment type="caution">
    <text evidence="1">The sequence shown here is derived from an EMBL/GenBank/DDBJ whole genome shotgun (WGS) entry which is preliminary data.</text>
</comment>
<dbReference type="PANTHER" id="PTHR12224">
    <property type="entry name" value="BETA-1,4-MANNOSYL-GLYCOPROTEIN BETA-1,4-N-ACETYLGLUCOSAMINYL-TRANSFERASE"/>
    <property type="match status" value="1"/>
</dbReference>
<accession>A0A2A7S8E5</accession>
<dbReference type="EMBL" id="PDDY01000004">
    <property type="protein sequence ID" value="PEH39742.1"/>
    <property type="molecule type" value="Genomic_DNA"/>
</dbReference>
<proteinExistence type="predicted"/>
<protein>
    <submittedName>
        <fullName evidence="1">Beta-1,4-mannosyl-glycoprotein beta-1,4-N-acetylglucosaminyltransferase</fullName>
    </submittedName>
</protein>